<feature type="region of interest" description="Disordered" evidence="4">
    <location>
        <begin position="69"/>
        <end position="95"/>
    </location>
</feature>
<dbReference type="SMART" id="SM00066">
    <property type="entry name" value="GAL4"/>
    <property type="match status" value="1"/>
</dbReference>
<dbReference type="GO" id="GO:0008270">
    <property type="term" value="F:zinc ion binding"/>
    <property type="evidence" value="ECO:0007669"/>
    <property type="project" value="InterPro"/>
</dbReference>
<dbReference type="PROSITE" id="PS00463">
    <property type="entry name" value="ZN2_CY6_FUNGAL_1"/>
    <property type="match status" value="1"/>
</dbReference>
<feature type="compositionally biased region" description="Polar residues" evidence="4">
    <location>
        <begin position="74"/>
        <end position="83"/>
    </location>
</feature>
<keyword evidence="8" id="KW-1185">Reference proteome</keyword>
<evidence type="ECO:0000313" key="7">
    <source>
        <dbReference type="EMBL" id="GMK57954.1"/>
    </source>
</evidence>
<comment type="caution">
    <text evidence="7">The sequence shown here is derived from an EMBL/GenBank/DDBJ whole genome shotgun (WGS) entry which is preliminary data.</text>
</comment>
<feature type="region of interest" description="Disordered" evidence="4">
    <location>
        <begin position="969"/>
        <end position="991"/>
    </location>
</feature>
<dbReference type="PROSITE" id="PS50048">
    <property type="entry name" value="ZN2_CY6_FUNGAL_2"/>
    <property type="match status" value="1"/>
</dbReference>
<organism evidence="7 8">
    <name type="scientific">Cutaneotrichosporon spelunceum</name>
    <dbReference type="NCBI Taxonomy" id="1672016"/>
    <lineage>
        <taxon>Eukaryota</taxon>
        <taxon>Fungi</taxon>
        <taxon>Dikarya</taxon>
        <taxon>Basidiomycota</taxon>
        <taxon>Agaricomycotina</taxon>
        <taxon>Tremellomycetes</taxon>
        <taxon>Trichosporonales</taxon>
        <taxon>Trichosporonaceae</taxon>
        <taxon>Cutaneotrichosporon</taxon>
    </lineage>
</organism>
<name>A0AAD3YDI7_9TREE</name>
<feature type="compositionally biased region" description="Basic residues" evidence="4">
    <location>
        <begin position="1116"/>
        <end position="1126"/>
    </location>
</feature>
<evidence type="ECO:0000259" key="6">
    <source>
        <dbReference type="PROSITE" id="PS50048"/>
    </source>
</evidence>
<sequence>MDDIPPQRTFSSGEQSPSSEGRTRAKFRRSKDGCLTCRRRRKRCDLDPGPACKTCQRLKLTCEWPDPLARGASNARSVRSTPQPRRPDAHPQFDPLGLLASALGMHEAPTDPAPAPPPLVRQDVVQTGVENASVDLIQSFPFSDILGGFEIDNATLQLWAADCLQPQPQPGSGSGGLPAGALDMSWYTLLDDPVPSDFEPASAPSASSDSVLSPTSASTRGGRRHADLLQHFQTTLSSLVTCSGDANGFSAFTDLADRSTSLYLSILAWAGRHMANMGAARYEAISERLGAEAGVMVLAELEKVAQPGSAGRMDDEDAMTVLATALMVIQFRICRGDVWGFDVLVERGGLLASSLFERVDSAHNVRAAQFLDNLIYHDVLSSFAYTRGPMVPYELILKHTQGQLSALHTLTGVNLPVFCKMYRGEALLEVLGSAEQLEDELEAERQRVEALVQSKPHLGVHRYYHEAFRTATLVQIRGFVLCESPCSLKLRLLVRQSLTHLEAMIGRNLAGVCSIHWVLFIIGVMALPGEPGDNDRERVDKLYDDFAKRIGGFLNVPRSRALMHEVWARNQEGRAFVDWLDIVLEYDWEMYFTLFRHAHLHLVLIAPSTMASPPPPPARRSLRLTLPVDALSPFLTFYPPLAWQYGSGLWHLVNPTGAGISHTFAGERWALSGNSRALVIAGNNAQLTIDGVSSTKKVDGGDHEIVAATAAEGWHEANYTLSGYRGELDVSGATSELGVLADVSEDEFKALEQRVPIAEHGDNLVFNDGSTAVDVAQGRGGLVLAIPSNSSLFAVSGTHGPSGSVQLAFTPPVLGRSEFAANMSLAVPSNETQTTLFTAPLDPEVQYTVSIEGIGVRLSAMHYWPVASDSFSWRQEQWTPPTSLLTLPSPSTPKAQTSLAEHRRSNIGAIVGGAIGGAVILAVMIMVALCECRRVRLLHARYRPRRGVSKRGISSSDLTRFEEHYFSVRSTASHDSHDRERERDRAHPTPFVEYNAYARGLSRTPTLSHAHMSQLSPASTPTLSSSVPFSPALGRPAKERRERKAKSKGRKVRLPAEMYARPSLTDSGSVDVVSVEMPRPLPTSELHQTPPLPMRPSYEHRVRAFMGVLPVHPHGVHGHGHPHGHTVVKPPSPPVTPSREQLQPSPAPVGWEPDTVSVYSGYSGATIGKAL</sequence>
<feature type="region of interest" description="Disordered" evidence="4">
    <location>
        <begin position="1"/>
        <end position="31"/>
    </location>
</feature>
<dbReference type="GO" id="GO:0000976">
    <property type="term" value="F:transcription cis-regulatory region binding"/>
    <property type="evidence" value="ECO:0007669"/>
    <property type="project" value="TreeGrafter"/>
</dbReference>
<dbReference type="GO" id="GO:0045944">
    <property type="term" value="P:positive regulation of transcription by RNA polymerase II"/>
    <property type="evidence" value="ECO:0007669"/>
    <property type="project" value="TreeGrafter"/>
</dbReference>
<dbReference type="AlphaFoldDB" id="A0AAD3YDI7"/>
<dbReference type="EMBL" id="BTCM01000004">
    <property type="protein sequence ID" value="GMK57954.1"/>
    <property type="molecule type" value="Genomic_DNA"/>
</dbReference>
<dbReference type="PANTHER" id="PTHR37534">
    <property type="entry name" value="TRANSCRIPTIONAL ACTIVATOR PROTEIN UGA3"/>
    <property type="match status" value="1"/>
</dbReference>
<dbReference type="SUPFAM" id="SSF57701">
    <property type="entry name" value="Zn2/Cys6 DNA-binding domain"/>
    <property type="match status" value="1"/>
</dbReference>
<keyword evidence="3" id="KW-0175">Coiled coil</keyword>
<feature type="compositionally biased region" description="Basic and acidic residues" evidence="4">
    <location>
        <begin position="969"/>
        <end position="987"/>
    </location>
</feature>
<keyword evidence="5" id="KW-0472">Membrane</keyword>
<accession>A0AAD3YDI7</accession>
<dbReference type="CDD" id="cd00067">
    <property type="entry name" value="GAL4"/>
    <property type="match status" value="1"/>
</dbReference>
<dbReference type="Pfam" id="PF00172">
    <property type="entry name" value="Zn_clus"/>
    <property type="match status" value="1"/>
</dbReference>
<gene>
    <name evidence="7" type="ORF">CspeluHIS016_0407880</name>
</gene>
<evidence type="ECO:0000256" key="3">
    <source>
        <dbReference type="SAM" id="Coils"/>
    </source>
</evidence>
<feature type="transmembrane region" description="Helical" evidence="5">
    <location>
        <begin position="907"/>
        <end position="929"/>
    </location>
</feature>
<feature type="domain" description="Zn(2)-C6 fungal-type" evidence="6">
    <location>
        <begin position="33"/>
        <end position="64"/>
    </location>
</feature>
<dbReference type="PANTHER" id="PTHR37534:SF7">
    <property type="entry name" value="TRANSCRIPTIONAL ACTIVATOR PROTEIN UGA3"/>
    <property type="match status" value="1"/>
</dbReference>
<evidence type="ECO:0000256" key="1">
    <source>
        <dbReference type="ARBA" id="ARBA00004123"/>
    </source>
</evidence>
<evidence type="ECO:0000256" key="2">
    <source>
        <dbReference type="ARBA" id="ARBA00023242"/>
    </source>
</evidence>
<feature type="coiled-coil region" evidence="3">
    <location>
        <begin position="427"/>
        <end position="454"/>
    </location>
</feature>
<dbReference type="GO" id="GO:0005634">
    <property type="term" value="C:nucleus"/>
    <property type="evidence" value="ECO:0007669"/>
    <property type="project" value="UniProtKB-SubCell"/>
</dbReference>
<dbReference type="InterPro" id="IPR036864">
    <property type="entry name" value="Zn2-C6_fun-type_DNA-bd_sf"/>
</dbReference>
<protein>
    <recommendedName>
        <fullName evidence="6">Zn(2)-C6 fungal-type domain-containing protein</fullName>
    </recommendedName>
</protein>
<reference evidence="7" key="2">
    <citation type="submission" date="2023-06" db="EMBL/GenBank/DDBJ databases">
        <authorList>
            <person name="Kobayashi Y."/>
            <person name="Kayamori A."/>
            <person name="Aoki K."/>
            <person name="Shiwa Y."/>
            <person name="Fujita N."/>
            <person name="Sugita T."/>
            <person name="Iwasaki W."/>
            <person name="Tanaka N."/>
            <person name="Takashima M."/>
        </authorList>
    </citation>
    <scope>NUCLEOTIDE SEQUENCE</scope>
    <source>
        <strain evidence="7">HIS016</strain>
    </source>
</reference>
<evidence type="ECO:0000256" key="4">
    <source>
        <dbReference type="SAM" id="MobiDB-lite"/>
    </source>
</evidence>
<keyword evidence="5" id="KW-1133">Transmembrane helix</keyword>
<feature type="region of interest" description="Disordered" evidence="4">
    <location>
        <begin position="197"/>
        <end position="221"/>
    </location>
</feature>
<dbReference type="Pfam" id="PF11951">
    <property type="entry name" value="Fungal_trans_2"/>
    <property type="match status" value="1"/>
</dbReference>
<dbReference type="Proteomes" id="UP001222932">
    <property type="component" value="Unassembled WGS sequence"/>
</dbReference>
<dbReference type="InterPro" id="IPR021858">
    <property type="entry name" value="Fun_TF"/>
</dbReference>
<comment type="subcellular location">
    <subcellularLocation>
        <location evidence="1">Nucleus</location>
    </subcellularLocation>
</comment>
<dbReference type="InterPro" id="IPR001138">
    <property type="entry name" value="Zn2Cys6_DnaBD"/>
</dbReference>
<keyword evidence="2" id="KW-0539">Nucleus</keyword>
<proteinExistence type="predicted"/>
<dbReference type="Gene3D" id="4.10.240.10">
    <property type="entry name" value="Zn(2)-C6 fungal-type DNA-binding domain"/>
    <property type="match status" value="1"/>
</dbReference>
<dbReference type="GO" id="GO:0000981">
    <property type="term" value="F:DNA-binding transcription factor activity, RNA polymerase II-specific"/>
    <property type="evidence" value="ECO:0007669"/>
    <property type="project" value="InterPro"/>
</dbReference>
<feature type="compositionally biased region" description="Low complexity" evidence="4">
    <location>
        <begin position="1013"/>
        <end position="1026"/>
    </location>
</feature>
<evidence type="ECO:0000256" key="5">
    <source>
        <dbReference type="SAM" id="Phobius"/>
    </source>
</evidence>
<feature type="compositionally biased region" description="Polar residues" evidence="4">
    <location>
        <begin position="8"/>
        <end position="20"/>
    </location>
</feature>
<feature type="region of interest" description="Disordered" evidence="4">
    <location>
        <begin position="1008"/>
        <end position="1051"/>
    </location>
</feature>
<reference evidence="7" key="1">
    <citation type="journal article" date="2023" name="BMC Genomics">
        <title>Chromosome-level genome assemblies of Cutaneotrichosporon spp. (Trichosporonales, Basidiomycota) reveal imbalanced evolution between nucleotide sequences and chromosome synteny.</title>
        <authorList>
            <person name="Kobayashi Y."/>
            <person name="Kayamori A."/>
            <person name="Aoki K."/>
            <person name="Shiwa Y."/>
            <person name="Matsutani M."/>
            <person name="Fujita N."/>
            <person name="Sugita T."/>
            <person name="Iwasaki W."/>
            <person name="Tanaka N."/>
            <person name="Takashima M."/>
        </authorList>
    </citation>
    <scope>NUCLEOTIDE SEQUENCE</scope>
    <source>
        <strain evidence="7">HIS016</strain>
    </source>
</reference>
<evidence type="ECO:0000313" key="8">
    <source>
        <dbReference type="Proteomes" id="UP001222932"/>
    </source>
</evidence>
<feature type="region of interest" description="Disordered" evidence="4">
    <location>
        <begin position="1116"/>
        <end position="1151"/>
    </location>
</feature>
<feature type="compositionally biased region" description="Low complexity" evidence="4">
    <location>
        <begin position="197"/>
        <end position="218"/>
    </location>
</feature>
<keyword evidence="5" id="KW-0812">Transmembrane</keyword>